<organism evidence="2 3">
    <name type="scientific">Vibrio halioticoli NBRC 102217</name>
    <dbReference type="NCBI Taxonomy" id="1219072"/>
    <lineage>
        <taxon>Bacteria</taxon>
        <taxon>Pseudomonadati</taxon>
        <taxon>Pseudomonadota</taxon>
        <taxon>Gammaproteobacteria</taxon>
        <taxon>Vibrionales</taxon>
        <taxon>Vibrionaceae</taxon>
        <taxon>Vibrio</taxon>
    </lineage>
</organism>
<dbReference type="InterPro" id="IPR017946">
    <property type="entry name" value="PLC-like_Pdiesterase_TIM-brl"/>
</dbReference>
<dbReference type="RefSeq" id="WP_023402848.1">
    <property type="nucleotide sequence ID" value="NZ_BAUJ01000005.1"/>
</dbReference>
<gene>
    <name evidence="2" type="primary">ugpQ</name>
    <name evidence="2" type="ORF">VHA01S_005_00650</name>
</gene>
<reference evidence="2 3" key="1">
    <citation type="submission" date="2013-11" db="EMBL/GenBank/DDBJ databases">
        <title>Whole genome shotgun sequence of Vibrio halioticoli NBRC 102217.</title>
        <authorList>
            <person name="Isaki S."/>
            <person name="Kimura A."/>
            <person name="Ohji S."/>
            <person name="Hosoyama A."/>
            <person name="Fujita N."/>
            <person name="Hashimoto M."/>
            <person name="Hosoyama Y."/>
            <person name="Yamazoe A."/>
        </authorList>
    </citation>
    <scope>NUCLEOTIDE SEQUENCE [LARGE SCALE GENOMIC DNA]</scope>
    <source>
        <strain evidence="2 3">NBRC 102217</strain>
    </source>
</reference>
<evidence type="ECO:0000313" key="3">
    <source>
        <dbReference type="Proteomes" id="UP000017800"/>
    </source>
</evidence>
<protein>
    <submittedName>
        <fullName evidence="2">Glycerophosphoryl diester phosphodiesterase</fullName>
    </submittedName>
</protein>
<dbReference type="SUPFAM" id="SSF51695">
    <property type="entry name" value="PLC-like phosphodiesterases"/>
    <property type="match status" value="1"/>
</dbReference>
<keyword evidence="3" id="KW-1185">Reference proteome</keyword>
<dbReference type="PROSITE" id="PS50007">
    <property type="entry name" value="PIPLC_X_DOMAIN"/>
    <property type="match status" value="1"/>
</dbReference>
<dbReference type="Proteomes" id="UP000017800">
    <property type="component" value="Unassembled WGS sequence"/>
</dbReference>
<evidence type="ECO:0000313" key="2">
    <source>
        <dbReference type="EMBL" id="GAD88462.1"/>
    </source>
</evidence>
<dbReference type="OrthoDB" id="9795622at2"/>
<dbReference type="Gene3D" id="3.20.20.190">
    <property type="entry name" value="Phosphatidylinositol (PI) phosphodiesterase"/>
    <property type="match status" value="1"/>
</dbReference>
<dbReference type="AlphaFoldDB" id="V5FHI5"/>
<dbReference type="PANTHER" id="PTHR46211">
    <property type="entry name" value="GLYCEROPHOSPHORYL DIESTER PHOSPHODIESTERASE"/>
    <property type="match status" value="1"/>
</dbReference>
<accession>V5FHI5</accession>
<dbReference type="eggNOG" id="COG0584">
    <property type="taxonomic scope" value="Bacteria"/>
</dbReference>
<dbReference type="PROSITE" id="PS51704">
    <property type="entry name" value="GP_PDE"/>
    <property type="match status" value="1"/>
</dbReference>
<feature type="domain" description="GP-PDE" evidence="1">
    <location>
        <begin position="17"/>
        <end position="255"/>
    </location>
</feature>
<proteinExistence type="predicted"/>
<evidence type="ECO:0000259" key="1">
    <source>
        <dbReference type="PROSITE" id="PS51704"/>
    </source>
</evidence>
<dbReference type="GO" id="GO:0008081">
    <property type="term" value="F:phosphoric diester hydrolase activity"/>
    <property type="evidence" value="ECO:0007669"/>
    <property type="project" value="InterPro"/>
</dbReference>
<dbReference type="PANTHER" id="PTHR46211:SF1">
    <property type="entry name" value="GLYCEROPHOSPHODIESTER PHOSPHODIESTERASE, CYTOPLASMIC"/>
    <property type="match status" value="1"/>
</dbReference>
<sequence>MSSILQANGVLKTNAILKTMAHRGVSNQAPENTLAAFILAVDAGCQWIEIDVQLSSDGVPMVIHDDTVNRCTNGCGKVAEMTLSQLKKLDAGLWFNDKYRGEPIPTLLETLDFVQRTQTKLNIELKVYPQDDIALLCAKVAQVIIASGIAADQILFSSFHTQALIEMQDLLPQVRRGQLWQKIPREAFDILREIKAYSVHCDYRFLNSTIAQQIKQFDYQLYCYTPNLPELVDDYWHWGVDMMITDIPQAYAALENV</sequence>
<dbReference type="CDD" id="cd08562">
    <property type="entry name" value="GDPD_EcUgpQ_like"/>
    <property type="match status" value="1"/>
</dbReference>
<dbReference type="Pfam" id="PF03009">
    <property type="entry name" value="GDPD"/>
    <property type="match status" value="1"/>
</dbReference>
<dbReference type="InterPro" id="IPR030395">
    <property type="entry name" value="GP_PDE_dom"/>
</dbReference>
<name>V5FHI5_9VIBR</name>
<dbReference type="EMBL" id="BAUJ01000005">
    <property type="protein sequence ID" value="GAD88462.1"/>
    <property type="molecule type" value="Genomic_DNA"/>
</dbReference>
<comment type="caution">
    <text evidence="2">The sequence shown here is derived from an EMBL/GenBank/DDBJ whole genome shotgun (WGS) entry which is preliminary data.</text>
</comment>
<dbReference type="GO" id="GO:0006629">
    <property type="term" value="P:lipid metabolic process"/>
    <property type="evidence" value="ECO:0007669"/>
    <property type="project" value="InterPro"/>
</dbReference>